<evidence type="ECO:0000313" key="2">
    <source>
        <dbReference type="Proteomes" id="UP000239522"/>
    </source>
</evidence>
<comment type="caution">
    <text evidence="1">The sequence shown here is derived from an EMBL/GenBank/DDBJ whole genome shotgun (WGS) entry which is preliminary data.</text>
</comment>
<protein>
    <submittedName>
        <fullName evidence="1">Uncharacterized protein</fullName>
    </submittedName>
</protein>
<dbReference type="EMBL" id="MQUA01000014">
    <property type="protein sequence ID" value="PQB03254.1"/>
    <property type="molecule type" value="Genomic_DNA"/>
</dbReference>
<reference evidence="1 2" key="1">
    <citation type="submission" date="2016-11" db="EMBL/GenBank/DDBJ databases">
        <title>Trade-off between light-utilization and light-protection in marine flavobacteria.</title>
        <authorList>
            <person name="Kumagai Y."/>
        </authorList>
    </citation>
    <scope>NUCLEOTIDE SEQUENCE [LARGE SCALE GENOMIC DNA]</scope>
    <source>
        <strain evidence="1 2">ATCC 700397</strain>
    </source>
</reference>
<organism evidence="1 2">
    <name type="scientific">Polaribacter filamentus</name>
    <dbReference type="NCBI Taxonomy" id="53483"/>
    <lineage>
        <taxon>Bacteria</taxon>
        <taxon>Pseudomonadati</taxon>
        <taxon>Bacteroidota</taxon>
        <taxon>Flavobacteriia</taxon>
        <taxon>Flavobacteriales</taxon>
        <taxon>Flavobacteriaceae</taxon>
    </lineage>
</organism>
<gene>
    <name evidence="1" type="ORF">BST83_18265</name>
</gene>
<keyword evidence="2" id="KW-1185">Reference proteome</keyword>
<name>A0A2S7KKU8_9FLAO</name>
<proteinExistence type="predicted"/>
<accession>A0A2S7KKU8</accession>
<evidence type="ECO:0000313" key="1">
    <source>
        <dbReference type="EMBL" id="PQB03254.1"/>
    </source>
</evidence>
<dbReference type="Proteomes" id="UP000239522">
    <property type="component" value="Unassembled WGS sequence"/>
</dbReference>
<dbReference type="AlphaFoldDB" id="A0A2S7KKU8"/>
<sequence length="72" mass="8545">MYEFITLPVMLRYEIGKINFFYVKGGPFLGCFLTAKEKINDGDLSQDLSEYFTDFDFGFSSRNRKNSFFKWL</sequence>